<evidence type="ECO:0000256" key="1">
    <source>
        <dbReference type="SAM" id="Phobius"/>
    </source>
</evidence>
<evidence type="ECO:0000259" key="2">
    <source>
        <dbReference type="SMART" id="SM00014"/>
    </source>
</evidence>
<feature type="transmembrane region" description="Helical" evidence="1">
    <location>
        <begin position="158"/>
        <end position="176"/>
    </location>
</feature>
<dbReference type="SUPFAM" id="SSF48317">
    <property type="entry name" value="Acid phosphatase/Vanadium-dependent haloperoxidase"/>
    <property type="match status" value="1"/>
</dbReference>
<name>A0A0S4PX62_9HELI</name>
<keyword evidence="1" id="KW-0812">Transmembrane</keyword>
<reference evidence="4" key="1">
    <citation type="submission" date="2015-11" db="EMBL/GenBank/DDBJ databases">
        <authorList>
            <person name="Anvar S.Y."/>
        </authorList>
    </citation>
    <scope>NUCLEOTIDE SEQUENCE [LARGE SCALE GENOMIC DNA]</scope>
</reference>
<dbReference type="Proteomes" id="UP000064525">
    <property type="component" value="Chromosome I"/>
</dbReference>
<dbReference type="InterPro" id="IPR000326">
    <property type="entry name" value="PAP2/HPO"/>
</dbReference>
<dbReference type="EMBL" id="LN907858">
    <property type="protein sequence ID" value="CUU39936.1"/>
    <property type="molecule type" value="Genomic_DNA"/>
</dbReference>
<dbReference type="PATRIC" id="fig|76936.10.peg.1026"/>
<accession>A0A0S4PX62</accession>
<dbReference type="AlphaFoldDB" id="A0A0S4PX62"/>
<feature type="transmembrane region" description="Helical" evidence="1">
    <location>
        <begin position="12"/>
        <end position="28"/>
    </location>
</feature>
<organism evidence="3 4">
    <name type="scientific">Helicobacter typhlonius</name>
    <dbReference type="NCBI Taxonomy" id="76936"/>
    <lineage>
        <taxon>Bacteria</taxon>
        <taxon>Pseudomonadati</taxon>
        <taxon>Campylobacterota</taxon>
        <taxon>Epsilonproteobacteria</taxon>
        <taxon>Campylobacterales</taxon>
        <taxon>Helicobacteraceae</taxon>
        <taxon>Helicobacter</taxon>
    </lineage>
</organism>
<dbReference type="Gene3D" id="1.20.144.10">
    <property type="entry name" value="Phosphatidic acid phosphatase type 2/haloperoxidase"/>
    <property type="match status" value="1"/>
</dbReference>
<dbReference type="GeneID" id="78151271"/>
<dbReference type="KEGG" id="hty:BN2458_PEG1051"/>
<gene>
    <name evidence="3" type="ORF">BN2458_PEG1051</name>
</gene>
<feature type="transmembrane region" description="Helical" evidence="1">
    <location>
        <begin position="134"/>
        <end position="152"/>
    </location>
</feature>
<proteinExistence type="predicted"/>
<feature type="transmembrane region" description="Helical" evidence="1">
    <location>
        <begin position="57"/>
        <end position="81"/>
    </location>
</feature>
<feature type="domain" description="Phosphatidic acid phosphatase type 2/haloperoxidase" evidence="2">
    <location>
        <begin position="57"/>
        <end position="173"/>
    </location>
</feature>
<protein>
    <recommendedName>
        <fullName evidence="2">Phosphatidic acid phosphatase type 2/haloperoxidase domain-containing protein</fullName>
    </recommendedName>
</protein>
<sequence length="186" mass="21348">MNRFIKSNMQHNLVICLIGIFALGLWLYDKVVYGDVFRLMLVALGLFWFIQKQFQHLKYLIIVAIVILGIAFACKLLFAYLAHHYGDIEWLQGILEIAKRPINGKFKGFPSGHTTAAFTTSALMWHFMGKKWGIFAFILACFVGYSRILSLWHTPLQVLAGAILGFIGSLILIYCIDKYFKKYIDK</sequence>
<feature type="transmembrane region" description="Helical" evidence="1">
    <location>
        <begin position="34"/>
        <end position="50"/>
    </location>
</feature>
<evidence type="ECO:0000313" key="3">
    <source>
        <dbReference type="EMBL" id="CUU39936.1"/>
    </source>
</evidence>
<dbReference type="Pfam" id="PF01569">
    <property type="entry name" value="PAP2"/>
    <property type="match status" value="1"/>
</dbReference>
<keyword evidence="1" id="KW-1133">Transmembrane helix</keyword>
<dbReference type="RefSeq" id="WP_231944868.1">
    <property type="nucleotide sequence ID" value="NZ_CAOLUG010000028.1"/>
</dbReference>
<evidence type="ECO:0000313" key="4">
    <source>
        <dbReference type="Proteomes" id="UP000064525"/>
    </source>
</evidence>
<dbReference type="SMART" id="SM00014">
    <property type="entry name" value="acidPPc"/>
    <property type="match status" value="1"/>
</dbReference>
<keyword evidence="1" id="KW-0472">Membrane</keyword>
<dbReference type="InterPro" id="IPR036938">
    <property type="entry name" value="PAP2/HPO_sf"/>
</dbReference>